<dbReference type="Proteomes" id="UP001281761">
    <property type="component" value="Unassembled WGS sequence"/>
</dbReference>
<keyword evidence="10" id="KW-1185">Reference proteome</keyword>
<evidence type="ECO:0000313" key="9">
    <source>
        <dbReference type="EMBL" id="KAK2952187.1"/>
    </source>
</evidence>
<evidence type="ECO:0000256" key="3">
    <source>
        <dbReference type="ARBA" id="ARBA00022490"/>
    </source>
</evidence>
<dbReference type="Pfam" id="PF06705">
    <property type="entry name" value="SF-assemblin"/>
    <property type="match status" value="1"/>
</dbReference>
<evidence type="ECO:0000256" key="4">
    <source>
        <dbReference type="ARBA" id="ARBA00022701"/>
    </source>
</evidence>
<evidence type="ECO:0000256" key="1">
    <source>
        <dbReference type="ARBA" id="ARBA00004245"/>
    </source>
</evidence>
<evidence type="ECO:0000256" key="7">
    <source>
        <dbReference type="SAM" id="Coils"/>
    </source>
</evidence>
<reference evidence="9 10" key="1">
    <citation type="journal article" date="2022" name="bioRxiv">
        <title>Genomics of Preaxostyla Flagellates Illuminates Evolutionary Transitions and the Path Towards Mitochondrial Loss.</title>
        <authorList>
            <person name="Novak L.V.F."/>
            <person name="Treitli S.C."/>
            <person name="Pyrih J."/>
            <person name="Halakuc P."/>
            <person name="Pipaliya S.V."/>
            <person name="Vacek V."/>
            <person name="Brzon O."/>
            <person name="Soukal P."/>
            <person name="Eme L."/>
            <person name="Dacks J.B."/>
            <person name="Karnkowska A."/>
            <person name="Elias M."/>
            <person name="Hampl V."/>
        </authorList>
    </citation>
    <scope>NUCLEOTIDE SEQUENCE [LARGE SCALE GENOMIC DNA]</scope>
    <source>
        <strain evidence="9">NAU3</strain>
        <tissue evidence="9">Gut</tissue>
    </source>
</reference>
<evidence type="ECO:0000256" key="2">
    <source>
        <dbReference type="ARBA" id="ARBA00005678"/>
    </source>
</evidence>
<evidence type="ECO:0000256" key="5">
    <source>
        <dbReference type="ARBA" id="ARBA00023054"/>
    </source>
</evidence>
<evidence type="ECO:0000313" key="10">
    <source>
        <dbReference type="Proteomes" id="UP001281761"/>
    </source>
</evidence>
<feature type="region of interest" description="Disordered" evidence="8">
    <location>
        <begin position="1"/>
        <end position="26"/>
    </location>
</feature>
<dbReference type="EMBL" id="JARBJD010000107">
    <property type="protein sequence ID" value="KAK2952187.1"/>
    <property type="molecule type" value="Genomic_DNA"/>
</dbReference>
<sequence>MSVKEASITTQLDETQSTKSPSPLERLNKLQQRANAVYSESQEMALKKKQQSEEKIRVLQTNAISLEKNLVVEANERLEQGQKFQAAIERKVETIQTNFYTTTQEETAKLVPILESNTRRFVPIERDVLEKELVISRLDENVTLLAKQIELYQQTASDEIARRTRAEEEMNQKLDSLFAKLNSTIMQRNEATQTTLDEIKTQIETEDEKHTSQKTNLVERINNESQTILSAIETEKNERESEEERVVSLIEEIYSQFQEGMQAFQD</sequence>
<feature type="compositionally biased region" description="Polar residues" evidence="8">
    <location>
        <begin position="7"/>
        <end position="21"/>
    </location>
</feature>
<gene>
    <name evidence="9" type="ORF">BLNAU_12890</name>
</gene>
<name>A0ABQ9XLE4_9EUKA</name>
<evidence type="ECO:0000256" key="8">
    <source>
        <dbReference type="SAM" id="MobiDB-lite"/>
    </source>
</evidence>
<feature type="coiled-coil region" evidence="7">
    <location>
        <begin position="189"/>
        <end position="252"/>
    </location>
</feature>
<organism evidence="9 10">
    <name type="scientific">Blattamonas nauphoetae</name>
    <dbReference type="NCBI Taxonomy" id="2049346"/>
    <lineage>
        <taxon>Eukaryota</taxon>
        <taxon>Metamonada</taxon>
        <taxon>Preaxostyla</taxon>
        <taxon>Oxymonadida</taxon>
        <taxon>Blattamonas</taxon>
    </lineage>
</organism>
<comment type="similarity">
    <text evidence="2">Belongs to the SF-assemblin family.</text>
</comment>
<dbReference type="InterPro" id="IPR008374">
    <property type="entry name" value="SF_assemblin/giardin_b"/>
</dbReference>
<keyword evidence="3" id="KW-0963">Cytoplasm</keyword>
<keyword evidence="4" id="KW-0493">Microtubule</keyword>
<comment type="subcellular location">
    <subcellularLocation>
        <location evidence="1">Cytoplasm</location>
        <location evidence="1">Cytoskeleton</location>
    </subcellularLocation>
</comment>
<accession>A0ABQ9XLE4</accession>
<keyword evidence="5 7" id="KW-0175">Coiled coil</keyword>
<dbReference type="PRINTS" id="PR01799">
    <property type="entry name" value="SFASSEMBLIN"/>
</dbReference>
<keyword evidence="6" id="KW-0206">Cytoskeleton</keyword>
<proteinExistence type="inferred from homology"/>
<protein>
    <submittedName>
        <fullName evidence="9">Uncharacterized protein</fullName>
    </submittedName>
</protein>
<evidence type="ECO:0000256" key="6">
    <source>
        <dbReference type="ARBA" id="ARBA00023212"/>
    </source>
</evidence>
<comment type="caution">
    <text evidence="9">The sequence shown here is derived from an EMBL/GenBank/DDBJ whole genome shotgun (WGS) entry which is preliminary data.</text>
</comment>